<dbReference type="SUPFAM" id="SSF52540">
    <property type="entry name" value="P-loop containing nucleoside triphosphate hydrolases"/>
    <property type="match status" value="1"/>
</dbReference>
<dbReference type="Gene3D" id="3.40.50.300">
    <property type="entry name" value="P-loop containing nucleotide triphosphate hydrolases"/>
    <property type="match status" value="1"/>
</dbReference>
<dbReference type="PRINTS" id="PR00326">
    <property type="entry name" value="GTP1OBG"/>
</dbReference>
<dbReference type="InterPro" id="IPR042108">
    <property type="entry name" value="GTPase_HflX_N_sf"/>
</dbReference>
<comment type="similarity">
    <text evidence="6">Belongs to the TRAFAC class OBG-HflX-like GTPase superfamily. HflX GTPase family.</text>
</comment>
<dbReference type="CDD" id="cd01878">
    <property type="entry name" value="HflX"/>
    <property type="match status" value="1"/>
</dbReference>
<keyword evidence="2" id="KW-0479">Metal-binding</keyword>
<dbReference type="Pfam" id="PF13167">
    <property type="entry name" value="GTP-bdg_N"/>
    <property type="match status" value="1"/>
</dbReference>
<evidence type="ECO:0000313" key="10">
    <source>
        <dbReference type="EMBL" id="MBM3317083.1"/>
    </source>
</evidence>
<accession>A0A937XBX0</accession>
<evidence type="ECO:0000256" key="2">
    <source>
        <dbReference type="ARBA" id="ARBA00022723"/>
    </source>
</evidence>
<feature type="coiled-coil region" evidence="7">
    <location>
        <begin position="244"/>
        <end position="271"/>
    </location>
</feature>
<dbReference type="EMBL" id="VGIY01000073">
    <property type="protein sequence ID" value="MBM3317083.1"/>
    <property type="molecule type" value="Genomic_DNA"/>
</dbReference>
<feature type="compositionally biased region" description="Gly residues" evidence="8">
    <location>
        <begin position="31"/>
        <end position="46"/>
    </location>
</feature>
<comment type="function">
    <text evidence="6">GTPase that associates with the 50S ribosomal subunit and may have a role during protein synthesis or ribosome biogenesis.</text>
</comment>
<keyword evidence="4" id="KW-0460">Magnesium</keyword>
<dbReference type="InterPro" id="IPR027417">
    <property type="entry name" value="P-loop_NTPase"/>
</dbReference>
<dbReference type="InterPro" id="IPR006073">
    <property type="entry name" value="GTP-bd"/>
</dbReference>
<gene>
    <name evidence="6 10" type="primary">hflX</name>
    <name evidence="10" type="ORF">FJY75_04440</name>
</gene>
<dbReference type="AlphaFoldDB" id="A0A937XBX0"/>
<dbReference type="GO" id="GO:0005525">
    <property type="term" value="F:GTP binding"/>
    <property type="evidence" value="ECO:0007669"/>
    <property type="project" value="UniProtKB-UniRule"/>
</dbReference>
<evidence type="ECO:0000313" key="11">
    <source>
        <dbReference type="Proteomes" id="UP000748308"/>
    </source>
</evidence>
<dbReference type="Proteomes" id="UP000748308">
    <property type="component" value="Unassembled WGS sequence"/>
</dbReference>
<evidence type="ECO:0000256" key="7">
    <source>
        <dbReference type="SAM" id="Coils"/>
    </source>
</evidence>
<dbReference type="PROSITE" id="PS51705">
    <property type="entry name" value="G_HFLX"/>
    <property type="match status" value="1"/>
</dbReference>
<feature type="region of interest" description="Disordered" evidence="8">
    <location>
        <begin position="1"/>
        <end position="110"/>
    </location>
</feature>
<dbReference type="FunFam" id="3.40.50.11060:FF:000001">
    <property type="entry name" value="GTPase HflX"/>
    <property type="match status" value="1"/>
</dbReference>
<keyword evidence="3 6" id="KW-0547">Nucleotide-binding</keyword>
<evidence type="ECO:0000256" key="4">
    <source>
        <dbReference type="ARBA" id="ARBA00022842"/>
    </source>
</evidence>
<dbReference type="GO" id="GO:0046872">
    <property type="term" value="F:metal ion binding"/>
    <property type="evidence" value="ECO:0007669"/>
    <property type="project" value="UniProtKB-KW"/>
</dbReference>
<evidence type="ECO:0000256" key="1">
    <source>
        <dbReference type="ARBA" id="ARBA00022490"/>
    </source>
</evidence>
<organism evidence="10 11">
    <name type="scientific">Eiseniibacteriota bacterium</name>
    <dbReference type="NCBI Taxonomy" id="2212470"/>
    <lineage>
        <taxon>Bacteria</taxon>
        <taxon>Candidatus Eiseniibacteriota</taxon>
    </lineage>
</organism>
<dbReference type="PANTHER" id="PTHR10229">
    <property type="entry name" value="GTP-BINDING PROTEIN HFLX"/>
    <property type="match status" value="1"/>
</dbReference>
<feature type="domain" description="Hflx-type G" evidence="9">
    <location>
        <begin position="283"/>
        <end position="449"/>
    </location>
</feature>
<evidence type="ECO:0000256" key="8">
    <source>
        <dbReference type="SAM" id="MobiDB-lite"/>
    </source>
</evidence>
<name>A0A937XBX0_UNCEI</name>
<dbReference type="PANTHER" id="PTHR10229:SF0">
    <property type="entry name" value="GTP-BINDING PROTEIN 6-RELATED"/>
    <property type="match status" value="1"/>
</dbReference>
<dbReference type="InterPro" id="IPR032305">
    <property type="entry name" value="GTP-bd_M"/>
</dbReference>
<dbReference type="GO" id="GO:0003924">
    <property type="term" value="F:GTPase activity"/>
    <property type="evidence" value="ECO:0007669"/>
    <property type="project" value="UniProtKB-UniRule"/>
</dbReference>
<dbReference type="Pfam" id="PF16360">
    <property type="entry name" value="GTP-bdg_M"/>
    <property type="match status" value="1"/>
</dbReference>
<feature type="compositionally biased region" description="Basic and acidic residues" evidence="8">
    <location>
        <begin position="1"/>
        <end position="10"/>
    </location>
</feature>
<reference evidence="10" key="1">
    <citation type="submission" date="2019-03" db="EMBL/GenBank/DDBJ databases">
        <title>Lake Tanganyika Metagenome-Assembled Genomes (MAGs).</title>
        <authorList>
            <person name="Tran P."/>
        </authorList>
    </citation>
    <scope>NUCLEOTIDE SEQUENCE</scope>
    <source>
        <strain evidence="10">M_DeepCast_400m_m2_100</strain>
    </source>
</reference>
<feature type="compositionally biased region" description="Gly residues" evidence="8">
    <location>
        <begin position="83"/>
        <end position="99"/>
    </location>
</feature>
<dbReference type="NCBIfam" id="TIGR03156">
    <property type="entry name" value="GTP_HflX"/>
    <property type="match status" value="1"/>
</dbReference>
<evidence type="ECO:0000256" key="6">
    <source>
        <dbReference type="HAMAP-Rule" id="MF_00900"/>
    </source>
</evidence>
<feature type="compositionally biased region" description="Low complexity" evidence="8">
    <location>
        <begin position="65"/>
        <end position="82"/>
    </location>
</feature>
<dbReference type="GO" id="GO:0005737">
    <property type="term" value="C:cytoplasm"/>
    <property type="evidence" value="ECO:0007669"/>
    <property type="project" value="UniProtKB-SubCell"/>
</dbReference>
<evidence type="ECO:0000256" key="5">
    <source>
        <dbReference type="ARBA" id="ARBA00023134"/>
    </source>
</evidence>
<sequence>MISTHREPERAILVGLADPPSRPGAGRERGGGAGGAPPGPGPGGAAGDPRLDRGAPEQGGRARGHAGAAVGEAGAAAGEAGAEAGGVGTAGGGAGGAPGEGQPPPVSREASAGLEELALLAQTAGSLVVGRFVQKRAAIHPGRFLSTGKLAALAELAERERADLILFDEDLSPVQARNLERALERKVIDRTELILDIFARRARTREAQVQVELAQLQYLLPRLTRLWGHLSRLGGGIGTRGPGETQLEVDRRRVRERIDVLKRRLAAVERERDVQGRRRAGLFRVSLVGYTNAGKSTLFNQLTRAGVAEEDRLFATLDTTTRRLVLPGGEVMLVSDTVGFIRKLPHHLVASFRATLREARESDLLVHVADASQPALAAQMASVDEVLDGLLDGRSVPRLLVLNKADRLSEGDLLAARAWHPEAILLSALRREDALRFRDRLGLAAREHR</sequence>
<evidence type="ECO:0000256" key="3">
    <source>
        <dbReference type="ARBA" id="ARBA00022741"/>
    </source>
</evidence>
<dbReference type="InterPro" id="IPR016496">
    <property type="entry name" value="GTPase_HflX"/>
</dbReference>
<comment type="subcellular location">
    <subcellularLocation>
        <location evidence="6">Cytoplasm</location>
    </subcellularLocation>
    <text evidence="6">May associate with membranes.</text>
</comment>
<dbReference type="GO" id="GO:0043022">
    <property type="term" value="F:ribosome binding"/>
    <property type="evidence" value="ECO:0007669"/>
    <property type="project" value="TreeGrafter"/>
</dbReference>
<comment type="subunit">
    <text evidence="6">Monomer. Associates with the 50S ribosomal subunit.</text>
</comment>
<keyword evidence="7" id="KW-0175">Coiled coil</keyword>
<proteinExistence type="inferred from homology"/>
<dbReference type="Pfam" id="PF01926">
    <property type="entry name" value="MMR_HSR1"/>
    <property type="match status" value="1"/>
</dbReference>
<dbReference type="Gene3D" id="3.40.50.11060">
    <property type="entry name" value="GTPase HflX, N-terminal domain"/>
    <property type="match status" value="1"/>
</dbReference>
<dbReference type="InterPro" id="IPR030394">
    <property type="entry name" value="G_HFLX_dom"/>
</dbReference>
<dbReference type="InterPro" id="IPR025121">
    <property type="entry name" value="GTPase_HflX_N"/>
</dbReference>
<evidence type="ECO:0000259" key="9">
    <source>
        <dbReference type="PROSITE" id="PS51705"/>
    </source>
</evidence>
<dbReference type="HAMAP" id="MF_00900">
    <property type="entry name" value="GTPase_HflX"/>
    <property type="match status" value="1"/>
</dbReference>
<keyword evidence="1 6" id="KW-0963">Cytoplasm</keyword>
<comment type="caution">
    <text evidence="10">The sequence shown here is derived from an EMBL/GenBank/DDBJ whole genome shotgun (WGS) entry which is preliminary data.</text>
</comment>
<keyword evidence="5 6" id="KW-0342">GTP-binding</keyword>
<dbReference type="Gene3D" id="6.10.250.2860">
    <property type="match status" value="1"/>
</dbReference>
<protein>
    <recommendedName>
        <fullName evidence="6">GTPase HflX</fullName>
    </recommendedName>
    <alternativeName>
        <fullName evidence="6">GTP-binding protein HflX</fullName>
    </alternativeName>
</protein>